<dbReference type="PANTHER" id="PTHR10359:SF18">
    <property type="entry name" value="ENDONUCLEASE III"/>
    <property type="match status" value="1"/>
</dbReference>
<gene>
    <name evidence="9" type="ORF">I568_01084</name>
</gene>
<keyword evidence="5" id="KW-0408">Iron</keyword>
<dbReference type="AlphaFoldDB" id="S1NFW8"/>
<dbReference type="GO" id="GO:0019104">
    <property type="term" value="F:DNA N-glycosylase activity"/>
    <property type="evidence" value="ECO:0007669"/>
    <property type="project" value="TreeGrafter"/>
</dbReference>
<dbReference type="PANTHER" id="PTHR10359">
    <property type="entry name" value="A/G-SPECIFIC ADENINE GLYCOSYLASE/ENDONUCLEASE III"/>
    <property type="match status" value="1"/>
</dbReference>
<evidence type="ECO:0000256" key="7">
    <source>
        <dbReference type="ARBA" id="ARBA00023295"/>
    </source>
</evidence>
<dbReference type="GO" id="GO:0006285">
    <property type="term" value="P:base-excision repair, AP site formation"/>
    <property type="evidence" value="ECO:0007669"/>
    <property type="project" value="TreeGrafter"/>
</dbReference>
<proteinExistence type="predicted"/>
<evidence type="ECO:0000313" key="10">
    <source>
        <dbReference type="Proteomes" id="UP000014113"/>
    </source>
</evidence>
<protein>
    <recommendedName>
        <fullName evidence="8">HhH-GPD domain-containing protein</fullName>
    </recommendedName>
</protein>
<dbReference type="Pfam" id="PF00730">
    <property type="entry name" value="HhH-GPD"/>
    <property type="match status" value="1"/>
</dbReference>
<dbReference type="GO" id="GO:0046872">
    <property type="term" value="F:metal ion binding"/>
    <property type="evidence" value="ECO:0007669"/>
    <property type="project" value="UniProtKB-KW"/>
</dbReference>
<dbReference type="InterPro" id="IPR011257">
    <property type="entry name" value="DNA_glycosylase"/>
</dbReference>
<comment type="caution">
    <text evidence="9">The sequence shown here is derived from an EMBL/GenBank/DDBJ whole genome shotgun (WGS) entry which is preliminary data.</text>
</comment>
<keyword evidence="4" id="KW-0378">Hydrolase</keyword>
<evidence type="ECO:0000259" key="8">
    <source>
        <dbReference type="Pfam" id="PF00730"/>
    </source>
</evidence>
<dbReference type="eggNOG" id="COG0177">
    <property type="taxonomic scope" value="Bacteria"/>
</dbReference>
<dbReference type="Gene3D" id="1.10.340.30">
    <property type="entry name" value="Hypothetical protein, domain 2"/>
    <property type="match status" value="1"/>
</dbReference>
<dbReference type="SUPFAM" id="SSF48150">
    <property type="entry name" value="DNA-glycosylase"/>
    <property type="match status" value="1"/>
</dbReference>
<dbReference type="OrthoDB" id="9800977at2"/>
<dbReference type="Proteomes" id="UP000014113">
    <property type="component" value="Unassembled WGS sequence"/>
</dbReference>
<evidence type="ECO:0000313" key="9">
    <source>
        <dbReference type="EMBL" id="EOW84588.1"/>
    </source>
</evidence>
<keyword evidence="7" id="KW-0326">Glycosidase</keyword>
<keyword evidence="1" id="KW-0004">4Fe-4S</keyword>
<dbReference type="RefSeq" id="WP_016182650.1">
    <property type="nucleotide sequence ID" value="NZ_JXKI01000037.1"/>
</dbReference>
<evidence type="ECO:0000256" key="4">
    <source>
        <dbReference type="ARBA" id="ARBA00022801"/>
    </source>
</evidence>
<evidence type="ECO:0000256" key="3">
    <source>
        <dbReference type="ARBA" id="ARBA00022763"/>
    </source>
</evidence>
<dbReference type="GO" id="GO:0051539">
    <property type="term" value="F:4 iron, 4 sulfur cluster binding"/>
    <property type="evidence" value="ECO:0007669"/>
    <property type="project" value="UniProtKB-KW"/>
</dbReference>
<keyword evidence="6" id="KW-0411">Iron-sulfur</keyword>
<evidence type="ECO:0000256" key="6">
    <source>
        <dbReference type="ARBA" id="ARBA00023014"/>
    </source>
</evidence>
<accession>S1NFW8</accession>
<dbReference type="EMBL" id="ASWJ01000004">
    <property type="protein sequence ID" value="EOW84588.1"/>
    <property type="molecule type" value="Genomic_DNA"/>
</dbReference>
<evidence type="ECO:0000256" key="1">
    <source>
        <dbReference type="ARBA" id="ARBA00022485"/>
    </source>
</evidence>
<name>S1NFW8_9ENTE</name>
<reference evidence="9 10" key="1">
    <citation type="submission" date="2013-03" db="EMBL/GenBank/DDBJ databases">
        <title>The Genome Sequence of Enterococcus columbae ATCC_51263 (PacBio/Illumina hybrid assembly).</title>
        <authorList>
            <consortium name="The Broad Institute Genomics Platform"/>
            <consortium name="The Broad Institute Genome Sequencing Center for Infectious Disease"/>
            <person name="Earl A."/>
            <person name="Russ C."/>
            <person name="Gilmore M."/>
            <person name="Surin D."/>
            <person name="Walker B."/>
            <person name="Young S."/>
            <person name="Zeng Q."/>
            <person name="Gargeya S."/>
            <person name="Fitzgerald M."/>
            <person name="Haas B."/>
            <person name="Abouelleil A."/>
            <person name="Allen A.W."/>
            <person name="Alvarado L."/>
            <person name="Arachchi H.M."/>
            <person name="Berlin A.M."/>
            <person name="Chapman S.B."/>
            <person name="Gainer-Dewar J."/>
            <person name="Goldberg J."/>
            <person name="Griggs A."/>
            <person name="Gujja S."/>
            <person name="Hansen M."/>
            <person name="Howarth C."/>
            <person name="Imamovic A."/>
            <person name="Ireland A."/>
            <person name="Larimer J."/>
            <person name="McCowan C."/>
            <person name="Murphy C."/>
            <person name="Pearson M."/>
            <person name="Poon T.W."/>
            <person name="Priest M."/>
            <person name="Roberts A."/>
            <person name="Saif S."/>
            <person name="Shea T."/>
            <person name="Sisk P."/>
            <person name="Sykes S."/>
            <person name="Wortman J."/>
            <person name="Nusbaum C."/>
            <person name="Birren B."/>
        </authorList>
    </citation>
    <scope>NUCLEOTIDE SEQUENCE [LARGE SCALE GENOMIC DNA]</scope>
    <source>
        <strain evidence="9 10">ATCC 51263</strain>
    </source>
</reference>
<evidence type="ECO:0000256" key="2">
    <source>
        <dbReference type="ARBA" id="ARBA00022723"/>
    </source>
</evidence>
<keyword evidence="10" id="KW-1185">Reference proteome</keyword>
<sequence length="68" mass="7607">MYDMFPNAKCELNYQTPFQLLIAVILSAQTTDVAVNKVTPELFKHYPTAQALAKAELDDIILHIKSIG</sequence>
<organism evidence="9 10">
    <name type="scientific">Enterococcus columbae DSM 7374 = ATCC 51263</name>
    <dbReference type="NCBI Taxonomy" id="1121865"/>
    <lineage>
        <taxon>Bacteria</taxon>
        <taxon>Bacillati</taxon>
        <taxon>Bacillota</taxon>
        <taxon>Bacilli</taxon>
        <taxon>Lactobacillales</taxon>
        <taxon>Enterococcaceae</taxon>
        <taxon>Enterococcus</taxon>
    </lineage>
</organism>
<keyword evidence="3" id="KW-0227">DNA damage</keyword>
<feature type="domain" description="HhH-GPD" evidence="8">
    <location>
        <begin position="22"/>
        <end position="68"/>
    </location>
</feature>
<dbReference type="InterPro" id="IPR003265">
    <property type="entry name" value="HhH-GPD_domain"/>
</dbReference>
<evidence type="ECO:0000256" key="5">
    <source>
        <dbReference type="ARBA" id="ARBA00023004"/>
    </source>
</evidence>
<dbReference type="STRING" id="1121865.OMW_00486"/>
<keyword evidence="2" id="KW-0479">Metal-binding</keyword>
<dbReference type="PATRIC" id="fig|1121865.3.peg.478"/>